<accession>A0A7W6C795</accession>
<dbReference type="AlphaFoldDB" id="A0A7W6C795"/>
<dbReference type="Proteomes" id="UP000561459">
    <property type="component" value="Unassembled WGS sequence"/>
</dbReference>
<dbReference type="RefSeq" id="WP_183617440.1">
    <property type="nucleotide sequence ID" value="NZ_JACIDY010000006.1"/>
</dbReference>
<dbReference type="EC" id="3.7.1.12" evidence="2"/>
<comment type="caution">
    <text evidence="2">The sequence shown here is derived from an EMBL/GenBank/DDBJ whole genome shotgun (WGS) entry which is preliminary data.</text>
</comment>
<dbReference type="Gene3D" id="3.30.420.180">
    <property type="entry name" value="CobE/GbiG C-terminal domain"/>
    <property type="match status" value="1"/>
</dbReference>
<reference evidence="2 3" key="1">
    <citation type="submission" date="2020-08" db="EMBL/GenBank/DDBJ databases">
        <title>Genomic Encyclopedia of Type Strains, Phase IV (KMG-IV): sequencing the most valuable type-strain genomes for metagenomic binning, comparative biology and taxonomic classification.</title>
        <authorList>
            <person name="Goeker M."/>
        </authorList>
    </citation>
    <scope>NUCLEOTIDE SEQUENCE [LARGE SCALE GENOMIC DNA]</scope>
    <source>
        <strain evidence="2 3">DSM 27568</strain>
    </source>
</reference>
<gene>
    <name evidence="2" type="ORF">GGR39_002519</name>
</gene>
<evidence type="ECO:0000259" key="1">
    <source>
        <dbReference type="Pfam" id="PF01890"/>
    </source>
</evidence>
<dbReference type="SUPFAM" id="SSF159664">
    <property type="entry name" value="CobE/GbiG C-terminal domain-like"/>
    <property type="match status" value="1"/>
</dbReference>
<dbReference type="PANTHER" id="PTHR37477">
    <property type="entry name" value="COBALT-PRECORRIN-5A HYDROLASE"/>
    <property type="match status" value="1"/>
</dbReference>
<feature type="domain" description="CobE/GbiG C-terminal" evidence="1">
    <location>
        <begin position="2"/>
        <end position="116"/>
    </location>
</feature>
<protein>
    <submittedName>
        <fullName evidence="2">Cobalt-precorrin 5A hydrolase</fullName>
        <ecNumber evidence="2">3.7.1.12</ecNumber>
    </submittedName>
</protein>
<dbReference type="Pfam" id="PF01890">
    <property type="entry name" value="CbiG_C"/>
    <property type="match status" value="1"/>
</dbReference>
<keyword evidence="2" id="KW-0378">Hydrolase</keyword>
<dbReference type="GO" id="GO:0043779">
    <property type="term" value="F:cobalt-precorrin-5A acetaldehyde-lyase activity"/>
    <property type="evidence" value="ECO:0007669"/>
    <property type="project" value="UniProtKB-EC"/>
</dbReference>
<dbReference type="InterPro" id="IPR052553">
    <property type="entry name" value="CbiG_hydrolase"/>
</dbReference>
<dbReference type="InterPro" id="IPR002750">
    <property type="entry name" value="CobE/GbiG_C"/>
</dbReference>
<evidence type="ECO:0000313" key="2">
    <source>
        <dbReference type="EMBL" id="MBB3940856.1"/>
    </source>
</evidence>
<sequence>MIVAGFGCRHAASEASLRSALTLAQHGLPAVTHLATIPAKAAALLPLARSLGLPMIEIDADTLRQVDTLSCSEASKAAHGTGSVAEAVSLVAAGGGAHLLASRQISPDRMATCAIARGPRT</sequence>
<evidence type="ECO:0000313" key="3">
    <source>
        <dbReference type="Proteomes" id="UP000561459"/>
    </source>
</evidence>
<dbReference type="EMBL" id="JACIDY010000006">
    <property type="protein sequence ID" value="MBB3940856.1"/>
    <property type="molecule type" value="Genomic_DNA"/>
</dbReference>
<proteinExistence type="predicted"/>
<keyword evidence="3" id="KW-1185">Reference proteome</keyword>
<dbReference type="GO" id="GO:0009236">
    <property type="term" value="P:cobalamin biosynthetic process"/>
    <property type="evidence" value="ECO:0007669"/>
    <property type="project" value="InterPro"/>
</dbReference>
<dbReference type="PANTHER" id="PTHR37477:SF1">
    <property type="entry name" value="COBALT-PRECORRIN-5A HYDROLASE"/>
    <property type="match status" value="1"/>
</dbReference>
<dbReference type="InterPro" id="IPR036518">
    <property type="entry name" value="CobE/GbiG_C_sf"/>
</dbReference>
<name>A0A7W6C795_9SPHN</name>
<organism evidence="2 3">
    <name type="scientific">Novosphingobium fluoreni</name>
    <dbReference type="NCBI Taxonomy" id="1391222"/>
    <lineage>
        <taxon>Bacteria</taxon>
        <taxon>Pseudomonadati</taxon>
        <taxon>Pseudomonadota</taxon>
        <taxon>Alphaproteobacteria</taxon>
        <taxon>Sphingomonadales</taxon>
        <taxon>Sphingomonadaceae</taxon>
        <taxon>Novosphingobium</taxon>
    </lineage>
</organism>